<feature type="transmembrane region" description="Helical" evidence="17">
    <location>
        <begin position="6"/>
        <end position="26"/>
    </location>
</feature>
<keyword evidence="9" id="KW-0418">Kinase</keyword>
<evidence type="ECO:0000259" key="22">
    <source>
        <dbReference type="PROSITE" id="PS50885"/>
    </source>
</evidence>
<dbReference type="CDD" id="cd12912">
    <property type="entry name" value="PDC2_MCP_like"/>
    <property type="match status" value="1"/>
</dbReference>
<dbReference type="CDD" id="cd17546">
    <property type="entry name" value="REC_hyHK_CKI1_RcsC-like"/>
    <property type="match status" value="1"/>
</dbReference>
<feature type="domain" description="HAMP" evidence="22">
    <location>
        <begin position="299"/>
        <end position="352"/>
    </location>
</feature>
<dbReference type="PANTHER" id="PTHR45339">
    <property type="entry name" value="HYBRID SIGNAL TRANSDUCTION HISTIDINE KINASE J"/>
    <property type="match status" value="1"/>
</dbReference>
<dbReference type="InterPro" id="IPR001610">
    <property type="entry name" value="PAC"/>
</dbReference>
<dbReference type="InterPro" id="IPR013767">
    <property type="entry name" value="PAS_fold"/>
</dbReference>
<dbReference type="Gene3D" id="1.10.287.130">
    <property type="match status" value="1"/>
</dbReference>
<dbReference type="PROSITE" id="PS50113">
    <property type="entry name" value="PAC"/>
    <property type="match status" value="2"/>
</dbReference>
<dbReference type="InterPro" id="IPR004358">
    <property type="entry name" value="Sig_transdc_His_kin-like_C"/>
</dbReference>
<protein>
    <recommendedName>
        <fullName evidence="3">histidine kinase</fullName>
        <ecNumber evidence="3">2.7.13.3</ecNumber>
    </recommendedName>
</protein>
<dbReference type="Gene3D" id="3.30.565.10">
    <property type="entry name" value="Histidine kinase-like ATPase, C-terminal domain"/>
    <property type="match status" value="1"/>
</dbReference>
<gene>
    <name evidence="24" type="ORF">L0M14_05355</name>
</gene>
<organism evidence="24 25">
    <name type="scientific">Paenibacillus hexagrammi</name>
    <dbReference type="NCBI Taxonomy" id="2908839"/>
    <lineage>
        <taxon>Bacteria</taxon>
        <taxon>Bacillati</taxon>
        <taxon>Bacillota</taxon>
        <taxon>Bacilli</taxon>
        <taxon>Bacillales</taxon>
        <taxon>Paenibacillaceae</taxon>
        <taxon>Paenibacillus</taxon>
    </lineage>
</organism>
<dbReference type="CDD" id="cd16922">
    <property type="entry name" value="HATPase_EvgS-ArcB-TorS-like"/>
    <property type="match status" value="1"/>
</dbReference>
<feature type="transmembrane region" description="Helical" evidence="17">
    <location>
        <begin position="274"/>
        <end position="293"/>
    </location>
</feature>
<feature type="modified residue" description="4-aspartylphosphate" evidence="15">
    <location>
        <position position="1058"/>
    </location>
</feature>
<dbReference type="PROSITE" id="PS50885">
    <property type="entry name" value="HAMP"/>
    <property type="match status" value="1"/>
</dbReference>
<evidence type="ECO:0000256" key="14">
    <source>
        <dbReference type="PROSITE-ProRule" id="PRU00110"/>
    </source>
</evidence>
<dbReference type="SMART" id="SM00388">
    <property type="entry name" value="HisKA"/>
    <property type="match status" value="1"/>
</dbReference>
<dbReference type="InterPro" id="IPR005467">
    <property type="entry name" value="His_kinase_dom"/>
</dbReference>
<dbReference type="PROSITE" id="PS50112">
    <property type="entry name" value="PAS"/>
    <property type="match status" value="1"/>
</dbReference>
<dbReference type="InterPro" id="IPR033479">
    <property type="entry name" value="dCache_1"/>
</dbReference>
<dbReference type="PANTHER" id="PTHR45339:SF1">
    <property type="entry name" value="HYBRID SIGNAL TRANSDUCTION HISTIDINE KINASE J"/>
    <property type="match status" value="1"/>
</dbReference>
<evidence type="ECO:0000259" key="18">
    <source>
        <dbReference type="PROSITE" id="PS50109"/>
    </source>
</evidence>
<dbReference type="SMART" id="SM00086">
    <property type="entry name" value="PAC"/>
    <property type="match status" value="2"/>
</dbReference>
<dbReference type="SUPFAM" id="SSF158472">
    <property type="entry name" value="HAMP domain-like"/>
    <property type="match status" value="1"/>
</dbReference>
<evidence type="ECO:0000256" key="11">
    <source>
        <dbReference type="ARBA" id="ARBA00022989"/>
    </source>
</evidence>
<evidence type="ECO:0000313" key="24">
    <source>
        <dbReference type="EMBL" id="UJF34605.1"/>
    </source>
</evidence>
<keyword evidence="6" id="KW-0808">Transferase</keyword>
<feature type="domain" description="Response regulatory" evidence="19">
    <location>
        <begin position="1009"/>
        <end position="1125"/>
    </location>
</feature>
<dbReference type="CDD" id="cd00082">
    <property type="entry name" value="HisKA"/>
    <property type="match status" value="1"/>
</dbReference>
<dbReference type="InterPro" id="IPR001789">
    <property type="entry name" value="Sig_transdc_resp-reg_receiver"/>
</dbReference>
<dbReference type="InterPro" id="IPR003594">
    <property type="entry name" value="HATPase_dom"/>
</dbReference>
<dbReference type="Gene3D" id="3.30.450.20">
    <property type="entry name" value="PAS domain"/>
    <property type="match status" value="3"/>
</dbReference>
<dbReference type="SUPFAM" id="SSF52172">
    <property type="entry name" value="CheY-like"/>
    <property type="match status" value="2"/>
</dbReference>
<evidence type="ECO:0000256" key="6">
    <source>
        <dbReference type="ARBA" id="ARBA00022679"/>
    </source>
</evidence>
<sequence length="1265" mass="142154">MSLSLRFKLLAAVVLVTSISLCFVGFTNYKLSKDKLISQLEEHAVSSVRQSAQNMYDFLSIRLAEVELISRVEVMKSGTLQDQLEYLSQELSTGGNRFYSMGIIDLQGNLTFTTGETLHIAGEKHFQAARTGKTFISDPLFSKRTKQYIISITVPVFNEHHEVVRIVDVALDATDTFDKHLIAPFEHGNCLIINRDGLMLYNSDPSLILSENIYTSNPGMKERLKSIVTKDSGFFNATFGGSEKRVFYTYVPNLDWFLAYTIPMKSFEAPAKSLLWTTIGLILITVFVLSYFIDWAAHSIVIKPIMQILRVTEAVAAGDLHMKPLRVTSKDELGALAHSVNGMIENLRELFEPFEAFIHHNQYAMIVMDPEFSILHFNARAEDMLGYKLTEVLKCQTPALWLDPDQLRERATRYSAELQEKIPEDCTALVIKSLREMPEDTEWIWRRKDGSRFYVESNVSIITHPDGSMKGFVCIARDVSDIKENTATKDRLLAIVENAHDIILTFDQHGYILYMNQVGRRYYGHQDAAESKRHFSDYVEMLSPIDFYEGLLISVKQGFWETEAEFLTKTNVRLVISLIIVPHITSDGSVHYYSAITRDITDQKRAQVELVRAKQEAEEANQAKSMFLARMSHEIRTPLNGIVGLTYLLERTELSGLQKDYVNKIAASSRSLSEIIRDILDFSKIEANKLVIEHIPFRLDEAVDRVCDTLSVLLGNKPIEFICKIDKHLPLHVVGDPLRLYQVLLNLTGNAIKFTDEGTISLQIDANQLSCDGCVQVGISVRDTGIGISEAELPHLFQPFTQADGSTSRKYGGTGLGLVITKNLIERMGGTINVSSSPGLGSEFRVSLPLELHEQQDDHFENRLFLGKALIVEDHAELRESLTGMLEACVSEAAGIASWEEAAKAASIIPLDAMLLDMEAPDMYGEESWLELHDQCRNNNIRTIVYTTLAGRDALTQLPEHVWPDAVIVKPVSPGALRRALTEVAASKYVSRPAEQTAGDSTEQSQPPLILVVEDNEINQTVAKTLLESRGYQVHLANNGTDALLCVQRNNYSLIVMDIHMPELDGLETTRRVRLLHEYAQTPIVALTAASTHQQRQACLQAGMNEMVTKPILPEQLFQVIEQCLQPEKLPQAAKASYPLAVPASVMDKVADILNVEQALQRVGGKMSIYTHMLQQFQKQYQDAAFQLHSLYQQQEWDRLLRELHTLRGTSGNISANRLFQAASWLEQSIRDQIESGTLDAARELNSVTEELSQVFDAIEGYLVR</sequence>
<dbReference type="RefSeq" id="WP_235121179.1">
    <property type="nucleotide sequence ID" value="NZ_CP090978.1"/>
</dbReference>
<evidence type="ECO:0000313" key="25">
    <source>
        <dbReference type="Proteomes" id="UP001649230"/>
    </source>
</evidence>
<dbReference type="InterPro" id="IPR003660">
    <property type="entry name" value="HAMP_dom"/>
</dbReference>
<evidence type="ECO:0000256" key="2">
    <source>
        <dbReference type="ARBA" id="ARBA00004651"/>
    </source>
</evidence>
<dbReference type="Pfam" id="PF00512">
    <property type="entry name" value="HisKA"/>
    <property type="match status" value="1"/>
</dbReference>
<keyword evidence="10" id="KW-0067">ATP-binding</keyword>
<dbReference type="PROSITE" id="PS50894">
    <property type="entry name" value="HPT"/>
    <property type="match status" value="1"/>
</dbReference>
<name>A0ABY3SMG1_9BACL</name>
<dbReference type="InterPro" id="IPR003661">
    <property type="entry name" value="HisK_dim/P_dom"/>
</dbReference>
<dbReference type="PROSITE" id="PS50109">
    <property type="entry name" value="HIS_KIN"/>
    <property type="match status" value="1"/>
</dbReference>
<evidence type="ECO:0000256" key="5">
    <source>
        <dbReference type="ARBA" id="ARBA00022553"/>
    </source>
</evidence>
<dbReference type="Proteomes" id="UP001649230">
    <property type="component" value="Chromosome"/>
</dbReference>
<evidence type="ECO:0000256" key="13">
    <source>
        <dbReference type="ARBA" id="ARBA00023136"/>
    </source>
</evidence>
<dbReference type="CDD" id="cd00130">
    <property type="entry name" value="PAS"/>
    <property type="match status" value="2"/>
</dbReference>
<dbReference type="Gene3D" id="6.10.340.10">
    <property type="match status" value="1"/>
</dbReference>
<keyword evidence="7 17" id="KW-0812">Transmembrane</keyword>
<dbReference type="CDD" id="cd06225">
    <property type="entry name" value="HAMP"/>
    <property type="match status" value="1"/>
</dbReference>
<dbReference type="SMART" id="SM00091">
    <property type="entry name" value="PAS"/>
    <property type="match status" value="2"/>
</dbReference>
<evidence type="ECO:0000256" key="4">
    <source>
        <dbReference type="ARBA" id="ARBA00022475"/>
    </source>
</evidence>
<feature type="coiled-coil region" evidence="16">
    <location>
        <begin position="603"/>
        <end position="630"/>
    </location>
</feature>
<keyword evidence="8" id="KW-0547">Nucleotide-binding</keyword>
<dbReference type="SUPFAM" id="SSF55874">
    <property type="entry name" value="ATPase domain of HSP90 chaperone/DNA topoisomerase II/histidine kinase"/>
    <property type="match status" value="1"/>
</dbReference>
<dbReference type="PRINTS" id="PR00344">
    <property type="entry name" value="BCTRLSENSOR"/>
</dbReference>
<keyword evidence="5 15" id="KW-0597">Phosphoprotein</keyword>
<evidence type="ECO:0000256" key="15">
    <source>
        <dbReference type="PROSITE-ProRule" id="PRU00169"/>
    </source>
</evidence>
<keyword evidence="4" id="KW-1003">Cell membrane</keyword>
<evidence type="ECO:0000259" key="19">
    <source>
        <dbReference type="PROSITE" id="PS50110"/>
    </source>
</evidence>
<feature type="modified residue" description="4-aspartylphosphate" evidence="15">
    <location>
        <position position="917"/>
    </location>
</feature>
<dbReference type="Pfam" id="PF00989">
    <property type="entry name" value="PAS"/>
    <property type="match status" value="1"/>
</dbReference>
<evidence type="ECO:0000259" key="23">
    <source>
        <dbReference type="PROSITE" id="PS50894"/>
    </source>
</evidence>
<dbReference type="NCBIfam" id="TIGR00229">
    <property type="entry name" value="sensory_box"/>
    <property type="match status" value="2"/>
</dbReference>
<dbReference type="Gene3D" id="3.40.50.2300">
    <property type="match status" value="2"/>
</dbReference>
<evidence type="ECO:0000256" key="3">
    <source>
        <dbReference type="ARBA" id="ARBA00012438"/>
    </source>
</evidence>
<comment type="subcellular location">
    <subcellularLocation>
        <location evidence="2">Cell membrane</location>
        <topology evidence="2">Multi-pass membrane protein</topology>
    </subcellularLocation>
</comment>
<dbReference type="InterPro" id="IPR000700">
    <property type="entry name" value="PAS-assoc_C"/>
</dbReference>
<dbReference type="InterPro" id="IPR036097">
    <property type="entry name" value="HisK_dim/P_sf"/>
</dbReference>
<dbReference type="Pfam" id="PF02743">
    <property type="entry name" value="dCache_1"/>
    <property type="match status" value="1"/>
</dbReference>
<dbReference type="InterPro" id="IPR011006">
    <property type="entry name" value="CheY-like_superfamily"/>
</dbReference>
<dbReference type="Gene3D" id="1.20.120.160">
    <property type="entry name" value="HPT domain"/>
    <property type="match status" value="1"/>
</dbReference>
<keyword evidence="13 17" id="KW-0472">Membrane</keyword>
<dbReference type="Pfam" id="PF00072">
    <property type="entry name" value="Response_reg"/>
    <property type="match status" value="1"/>
</dbReference>
<evidence type="ECO:0000256" key="12">
    <source>
        <dbReference type="ARBA" id="ARBA00023012"/>
    </source>
</evidence>
<dbReference type="SMART" id="SM00448">
    <property type="entry name" value="REC"/>
    <property type="match status" value="2"/>
</dbReference>
<dbReference type="SUPFAM" id="SSF47384">
    <property type="entry name" value="Homodimeric domain of signal transducing histidine kinase"/>
    <property type="match status" value="1"/>
</dbReference>
<evidence type="ECO:0000259" key="20">
    <source>
        <dbReference type="PROSITE" id="PS50112"/>
    </source>
</evidence>
<dbReference type="Pfam" id="PF00672">
    <property type="entry name" value="HAMP"/>
    <property type="match status" value="1"/>
</dbReference>
<accession>A0ABY3SMG1</accession>
<feature type="domain" description="HPt" evidence="23">
    <location>
        <begin position="1166"/>
        <end position="1265"/>
    </location>
</feature>
<evidence type="ECO:0000256" key="1">
    <source>
        <dbReference type="ARBA" id="ARBA00000085"/>
    </source>
</evidence>
<evidence type="ECO:0000256" key="8">
    <source>
        <dbReference type="ARBA" id="ARBA00022741"/>
    </source>
</evidence>
<dbReference type="SMART" id="SM00387">
    <property type="entry name" value="HATPase_c"/>
    <property type="match status" value="1"/>
</dbReference>
<feature type="domain" description="Histidine kinase" evidence="18">
    <location>
        <begin position="630"/>
        <end position="852"/>
    </location>
</feature>
<evidence type="ECO:0000256" key="17">
    <source>
        <dbReference type="SAM" id="Phobius"/>
    </source>
</evidence>
<keyword evidence="16" id="KW-0175">Coiled coil</keyword>
<dbReference type="SUPFAM" id="SSF55785">
    <property type="entry name" value="PYP-like sensor domain (PAS domain)"/>
    <property type="match status" value="2"/>
</dbReference>
<dbReference type="SMART" id="SM00304">
    <property type="entry name" value="HAMP"/>
    <property type="match status" value="1"/>
</dbReference>
<evidence type="ECO:0000256" key="10">
    <source>
        <dbReference type="ARBA" id="ARBA00022840"/>
    </source>
</evidence>
<evidence type="ECO:0000259" key="21">
    <source>
        <dbReference type="PROSITE" id="PS50113"/>
    </source>
</evidence>
<dbReference type="InterPro" id="IPR036641">
    <property type="entry name" value="HPT_dom_sf"/>
</dbReference>
<keyword evidence="12" id="KW-0902">Two-component regulatory system</keyword>
<proteinExistence type="predicted"/>
<reference evidence="24 25" key="1">
    <citation type="journal article" date="2024" name="Int. J. Syst. Evol. Microbiol.">
        <title>Paenibacillus hexagrammi sp. nov., a novel bacterium isolated from the gut content of Hexagrammos agrammus.</title>
        <authorList>
            <person name="Jung H.K."/>
            <person name="Kim D.G."/>
            <person name="Zin H."/>
            <person name="Park J."/>
            <person name="Jung H."/>
            <person name="Kim Y.O."/>
            <person name="Kong H.J."/>
            <person name="Kim J.W."/>
            <person name="Kim Y.S."/>
        </authorList>
    </citation>
    <scope>NUCLEOTIDE SEQUENCE [LARGE SCALE GENOMIC DNA]</scope>
    <source>
        <strain evidence="24 25">YPD9-1</strain>
    </source>
</reference>
<feature type="domain" description="PAC" evidence="21">
    <location>
        <begin position="560"/>
        <end position="612"/>
    </location>
</feature>
<evidence type="ECO:0000256" key="16">
    <source>
        <dbReference type="SAM" id="Coils"/>
    </source>
</evidence>
<dbReference type="EC" id="2.7.13.3" evidence="3"/>
<evidence type="ECO:0000256" key="9">
    <source>
        <dbReference type="ARBA" id="ARBA00022777"/>
    </source>
</evidence>
<dbReference type="InterPro" id="IPR035965">
    <property type="entry name" value="PAS-like_dom_sf"/>
</dbReference>
<keyword evidence="25" id="KW-1185">Reference proteome</keyword>
<dbReference type="EMBL" id="CP090978">
    <property type="protein sequence ID" value="UJF34605.1"/>
    <property type="molecule type" value="Genomic_DNA"/>
</dbReference>
<dbReference type="CDD" id="cd12914">
    <property type="entry name" value="PDC1_DGC_like"/>
    <property type="match status" value="1"/>
</dbReference>
<dbReference type="SUPFAM" id="SSF47226">
    <property type="entry name" value="Histidine-containing phosphotransfer domain, HPT domain"/>
    <property type="match status" value="1"/>
</dbReference>
<dbReference type="PROSITE" id="PS50110">
    <property type="entry name" value="RESPONSE_REGULATORY"/>
    <property type="match status" value="2"/>
</dbReference>
<dbReference type="InterPro" id="IPR008207">
    <property type="entry name" value="Sig_transdc_His_kin_Hpt_dom"/>
</dbReference>
<keyword evidence="11 17" id="KW-1133">Transmembrane helix</keyword>
<dbReference type="InterPro" id="IPR036890">
    <property type="entry name" value="HATPase_C_sf"/>
</dbReference>
<feature type="modified residue" description="Phosphohistidine" evidence="14">
    <location>
        <position position="1205"/>
    </location>
</feature>
<dbReference type="Pfam" id="PF13426">
    <property type="entry name" value="PAS_9"/>
    <property type="match status" value="1"/>
</dbReference>
<feature type="domain" description="Response regulatory" evidence="19">
    <location>
        <begin position="868"/>
        <end position="985"/>
    </location>
</feature>
<evidence type="ECO:0000256" key="7">
    <source>
        <dbReference type="ARBA" id="ARBA00022692"/>
    </source>
</evidence>
<dbReference type="InterPro" id="IPR000014">
    <property type="entry name" value="PAS"/>
</dbReference>
<feature type="domain" description="PAS" evidence="20">
    <location>
        <begin position="488"/>
        <end position="524"/>
    </location>
</feature>
<comment type="catalytic activity">
    <reaction evidence="1">
        <text>ATP + protein L-histidine = ADP + protein N-phospho-L-histidine.</text>
        <dbReference type="EC" id="2.7.13.3"/>
    </reaction>
</comment>
<dbReference type="Pfam" id="PF01627">
    <property type="entry name" value="Hpt"/>
    <property type="match status" value="1"/>
</dbReference>
<dbReference type="Pfam" id="PF02518">
    <property type="entry name" value="HATPase_c"/>
    <property type="match status" value="1"/>
</dbReference>
<feature type="domain" description="PAC" evidence="21">
    <location>
        <begin position="439"/>
        <end position="491"/>
    </location>
</feature>